<dbReference type="RefSeq" id="WP_033086287.1">
    <property type="nucleotide sequence ID" value="NZ_AP017900.1"/>
</dbReference>
<dbReference type="EMBL" id="BBYQ01000014">
    <property type="protein sequence ID" value="GAP27118.1"/>
    <property type="molecule type" value="Genomic_DNA"/>
</dbReference>
<dbReference type="GeneID" id="93371012"/>
<dbReference type="InterPro" id="IPR036761">
    <property type="entry name" value="TTHA0802/YceI-like_sf"/>
</dbReference>
<evidence type="ECO:0000313" key="4">
    <source>
        <dbReference type="EMBL" id="GAP27118.1"/>
    </source>
</evidence>
<dbReference type="OrthoDB" id="9811006at2"/>
<feature type="domain" description="Lipid/polyisoprenoid-binding YceI-like" evidence="2">
    <location>
        <begin position="13"/>
        <end position="176"/>
    </location>
</feature>
<gene>
    <name evidence="3" type="ORF">NS506_01153</name>
    <name evidence="4" type="ORF">NSK11_contig00014-0048</name>
</gene>
<evidence type="ECO:0000313" key="6">
    <source>
        <dbReference type="Proteomes" id="UP000180166"/>
    </source>
</evidence>
<reference evidence="5" key="1">
    <citation type="submission" date="2015-07" db="EMBL/GenBank/DDBJ databases">
        <title>Nocardia seriolae U-1 whole genome shotgun sequence.</title>
        <authorList>
            <person name="Imajoh M."/>
            <person name="Fukumoto Y."/>
            <person name="Sukeda M."/>
            <person name="Yamane J."/>
            <person name="Yamasaki K."/>
            <person name="Shimizu M."/>
            <person name="Ohnishi K."/>
            <person name="Oshima S."/>
        </authorList>
    </citation>
    <scope>NUCLEOTIDE SEQUENCE [LARGE SCALE GENOMIC DNA]</scope>
    <source>
        <strain evidence="5">U-1</strain>
    </source>
</reference>
<evidence type="ECO:0000259" key="2">
    <source>
        <dbReference type="SMART" id="SM00867"/>
    </source>
</evidence>
<dbReference type="AlphaFoldDB" id="A0A0B8N8R4"/>
<dbReference type="Pfam" id="PF04264">
    <property type="entry name" value="YceI"/>
    <property type="match status" value="1"/>
</dbReference>
<evidence type="ECO:0000256" key="1">
    <source>
        <dbReference type="ARBA" id="ARBA00008812"/>
    </source>
</evidence>
<dbReference type="InterPro" id="IPR007372">
    <property type="entry name" value="Lipid/polyisoprenoid-bd_YceI"/>
</dbReference>
<dbReference type="PANTHER" id="PTHR34406:SF1">
    <property type="entry name" value="PROTEIN YCEI"/>
    <property type="match status" value="1"/>
</dbReference>
<dbReference type="Proteomes" id="UP000037179">
    <property type="component" value="Unassembled WGS sequence"/>
</dbReference>
<protein>
    <submittedName>
        <fullName evidence="3">UPF0312 protein</fullName>
    </submittedName>
</protein>
<name>A0A0B8N8R4_9NOCA</name>
<reference evidence="3 6" key="3">
    <citation type="submission" date="2016-10" db="EMBL/GenBank/DDBJ databases">
        <title>Genome sequence of Nocardia seriolae strain EM150506, isolated from Anguila japonica.</title>
        <authorList>
            <person name="Han H.-J."/>
        </authorList>
    </citation>
    <scope>NUCLEOTIDE SEQUENCE [LARGE SCALE GENOMIC DNA]</scope>
    <source>
        <strain evidence="3 6">EM150506</strain>
    </source>
</reference>
<dbReference type="SMART" id="SM00867">
    <property type="entry name" value="YceI"/>
    <property type="match status" value="1"/>
</dbReference>
<dbReference type="EMBL" id="CP017839">
    <property type="protein sequence ID" value="APA95226.1"/>
    <property type="molecule type" value="Genomic_DNA"/>
</dbReference>
<keyword evidence="5" id="KW-1185">Reference proteome</keyword>
<evidence type="ECO:0000313" key="3">
    <source>
        <dbReference type="EMBL" id="APA95226.1"/>
    </source>
</evidence>
<organism evidence="4 5">
    <name type="scientific">Nocardia seriolae</name>
    <dbReference type="NCBI Taxonomy" id="37332"/>
    <lineage>
        <taxon>Bacteria</taxon>
        <taxon>Bacillati</taxon>
        <taxon>Actinomycetota</taxon>
        <taxon>Actinomycetes</taxon>
        <taxon>Mycobacteriales</taxon>
        <taxon>Nocardiaceae</taxon>
        <taxon>Nocardia</taxon>
    </lineage>
</organism>
<comment type="similarity">
    <text evidence="1">Belongs to the UPF0312 family.</text>
</comment>
<sequence length="180" mass="19333">MTTSEQTTLAPGAWTLDANHSSVSFTVKHLGISKVRGRFNRFETGFVVNEAGEAAIEATIYFDSFDTGNEMRDGHVRSADILDIANRPHLTFRVPEPVALAEEFEVTGEATIGGITKPVTLAVAWGGVQVFPQDNKPHAGFYATGSIKRSDFGVAPGMPNAMLSDKIAIELDIQLVAPEA</sequence>
<dbReference type="PANTHER" id="PTHR34406">
    <property type="entry name" value="PROTEIN YCEI"/>
    <property type="match status" value="1"/>
</dbReference>
<accession>A0A0B8N8R4</accession>
<dbReference type="Gene3D" id="2.40.128.110">
    <property type="entry name" value="Lipid/polyisoprenoid-binding, YceI-like"/>
    <property type="match status" value="1"/>
</dbReference>
<evidence type="ECO:0000313" key="5">
    <source>
        <dbReference type="Proteomes" id="UP000037179"/>
    </source>
</evidence>
<dbReference type="KEGG" id="nsr:NS506_01153"/>
<reference evidence="4 5" key="2">
    <citation type="journal article" date="2016" name="Genome Announc.">
        <title>Draft Genome Sequence of Erythromycin- and Oxytetracycline-Sensitive Nocardia seriolae Strain U-1 (NBRC 110359).</title>
        <authorList>
            <person name="Imajoh M."/>
            <person name="Sukeda M."/>
            <person name="Shimizu M."/>
            <person name="Yamane J."/>
            <person name="Ohnishi K."/>
            <person name="Oshima S."/>
        </authorList>
    </citation>
    <scope>NUCLEOTIDE SEQUENCE [LARGE SCALE GENOMIC DNA]</scope>
    <source>
        <strain evidence="4 5">U-1</strain>
    </source>
</reference>
<dbReference type="SUPFAM" id="SSF101874">
    <property type="entry name" value="YceI-like"/>
    <property type="match status" value="1"/>
</dbReference>
<proteinExistence type="inferred from homology"/>
<dbReference type="Proteomes" id="UP000180166">
    <property type="component" value="Chromosome"/>
</dbReference>